<keyword evidence="1" id="KW-0812">Transmembrane</keyword>
<organism evidence="2 3">
    <name type="scientific">Somion occarium</name>
    <dbReference type="NCBI Taxonomy" id="3059160"/>
    <lineage>
        <taxon>Eukaryota</taxon>
        <taxon>Fungi</taxon>
        <taxon>Dikarya</taxon>
        <taxon>Basidiomycota</taxon>
        <taxon>Agaricomycotina</taxon>
        <taxon>Agaricomycetes</taxon>
        <taxon>Polyporales</taxon>
        <taxon>Cerrenaceae</taxon>
        <taxon>Somion</taxon>
    </lineage>
</organism>
<evidence type="ECO:0000256" key="1">
    <source>
        <dbReference type="SAM" id="Phobius"/>
    </source>
</evidence>
<keyword evidence="3" id="KW-1185">Reference proteome</keyword>
<dbReference type="Proteomes" id="UP001497453">
    <property type="component" value="Chromosome 1"/>
</dbReference>
<protein>
    <submittedName>
        <fullName evidence="2">Uncharacterized protein</fullName>
    </submittedName>
</protein>
<dbReference type="EMBL" id="OZ037944">
    <property type="protein sequence ID" value="CAL1694375.1"/>
    <property type="molecule type" value="Genomic_DNA"/>
</dbReference>
<keyword evidence="1" id="KW-1133">Transmembrane helix</keyword>
<reference evidence="3" key="1">
    <citation type="submission" date="2024-04" db="EMBL/GenBank/DDBJ databases">
        <authorList>
            <person name="Shaw F."/>
            <person name="Minotto A."/>
        </authorList>
    </citation>
    <scope>NUCLEOTIDE SEQUENCE [LARGE SCALE GENOMIC DNA]</scope>
</reference>
<keyword evidence="1" id="KW-0472">Membrane</keyword>
<accession>A0ABP1CFF5</accession>
<proteinExistence type="predicted"/>
<name>A0ABP1CFF5_9APHY</name>
<evidence type="ECO:0000313" key="3">
    <source>
        <dbReference type="Proteomes" id="UP001497453"/>
    </source>
</evidence>
<sequence length="182" mass="20085">MLVIVAMSASHFVLEWPSHCEDVKITPHDSNRLGADLFNSSSLTFVAEIIIFFADLWVHTTFSLLASKGYKNNPNLLKIIWAIMIIQQVHFCFGSAPTTETRWIHASILLSEILSSSWLLGKLDGQSTSVAALCPLLRSHVEVVHGVSLACTCAMYSLFILVVIGQSSIRAVLALIRCRESI</sequence>
<feature type="transmembrane region" description="Helical" evidence="1">
    <location>
        <begin position="142"/>
        <end position="164"/>
    </location>
</feature>
<gene>
    <name evidence="2" type="ORF">GFSPODELE1_LOCUS272</name>
</gene>
<evidence type="ECO:0000313" key="2">
    <source>
        <dbReference type="EMBL" id="CAL1694375.1"/>
    </source>
</evidence>